<keyword evidence="10" id="KW-1185">Reference proteome</keyword>
<comment type="function">
    <text evidence="4">Non catalytic subunit of RNase H2, an endonuclease that specifically degrades the RNA of RNA:DNA hybrids. Participates in DNA replication, possibly by mediating the removal of lagging-strand Okazaki fragment RNA primers during DNA replication. Mediates the excision of single ribonucleotides from DNA:RNA duplexes.</text>
</comment>
<gene>
    <name evidence="9" type="ORF">FN846DRAFT_773580</name>
</gene>
<name>A0A5J5F6A2_9PEZI</name>
<dbReference type="OrthoDB" id="29098at2759"/>
<dbReference type="InterPro" id="IPR040456">
    <property type="entry name" value="RNase_H2_suB"/>
</dbReference>
<accession>A0A5J5F6A2</accession>
<feature type="compositionally biased region" description="Low complexity" evidence="6">
    <location>
        <begin position="10"/>
        <end position="21"/>
    </location>
</feature>
<sequence length="364" mass="39883">MARICIIPASESNDNSSTTESPTILSLPHPRTSAPTRYLMHPTTGLHELTVIRSASSQPRSWLLTPFPTKSEPESTQWIGNGQIISDGALYIATPIDPLFLLLPHILPSKAHFLPADEIVDSLAEESEGVHWLRVIRVARRQLEARVRAVSESVDVGGGEKAFRVSVDKVISILAKKCGAMARGGLPKSLEDEFVTKPLVRPVTAIVSAATTVTAAAENTEIDGTTKDDPTPPQNPAASEEIIHLLRLRVACRFLSTTYLSPNISSLLSSHLDKIHDFASLDAYLAELKKLRAEAAAARFSDFSLKRSMNDDESADLRADKKRKQEEEAKKKKKNVSKGVRELSKVNTRGMAKLTSFFKKKEAA</sequence>
<evidence type="ECO:0000259" key="8">
    <source>
        <dbReference type="Pfam" id="PF17745"/>
    </source>
</evidence>
<evidence type="ECO:0000256" key="2">
    <source>
        <dbReference type="ARBA" id="ARBA00019062"/>
    </source>
</evidence>
<comment type="subcellular location">
    <subcellularLocation>
        <location evidence="1">Nucleus</location>
    </subcellularLocation>
</comment>
<comment type="caution">
    <text evidence="9">The sequence shown here is derived from an EMBL/GenBank/DDBJ whole genome shotgun (WGS) entry which is preliminary data.</text>
</comment>
<feature type="domain" description="Rnh202 triple barrel" evidence="8">
    <location>
        <begin position="17"/>
        <end position="97"/>
    </location>
</feature>
<evidence type="ECO:0000256" key="5">
    <source>
        <dbReference type="ARBA" id="ARBA00033464"/>
    </source>
</evidence>
<dbReference type="PANTHER" id="PTHR13383:SF11">
    <property type="entry name" value="RIBONUCLEASE H2 SUBUNIT B"/>
    <property type="match status" value="1"/>
</dbReference>
<evidence type="ECO:0000256" key="6">
    <source>
        <dbReference type="SAM" id="MobiDB-lite"/>
    </source>
</evidence>
<dbReference type="GO" id="GO:0032299">
    <property type="term" value="C:ribonuclease H2 complex"/>
    <property type="evidence" value="ECO:0007669"/>
    <property type="project" value="InterPro"/>
</dbReference>
<dbReference type="PANTHER" id="PTHR13383">
    <property type="entry name" value="RIBONUCLEASE H2 SUBUNIT B"/>
    <property type="match status" value="1"/>
</dbReference>
<evidence type="ECO:0000313" key="9">
    <source>
        <dbReference type="EMBL" id="KAA8912022.1"/>
    </source>
</evidence>
<evidence type="ECO:0000256" key="4">
    <source>
        <dbReference type="ARBA" id="ARBA00024778"/>
    </source>
</evidence>
<dbReference type="InterPro" id="IPR041195">
    <property type="entry name" value="Rnh202_N"/>
</dbReference>
<dbReference type="GO" id="GO:0006401">
    <property type="term" value="P:RNA catabolic process"/>
    <property type="evidence" value="ECO:0007669"/>
    <property type="project" value="TreeGrafter"/>
</dbReference>
<dbReference type="AlphaFoldDB" id="A0A5J5F6A2"/>
<dbReference type="Pfam" id="PF09468">
    <property type="entry name" value="RNase_H2-Ydr279"/>
    <property type="match status" value="1"/>
</dbReference>
<dbReference type="InterPro" id="IPR019024">
    <property type="entry name" value="RNase_H2_suB_wHTH"/>
</dbReference>
<dbReference type="InParanoid" id="A0A5J5F6A2"/>
<dbReference type="GO" id="GO:0005654">
    <property type="term" value="C:nucleoplasm"/>
    <property type="evidence" value="ECO:0007669"/>
    <property type="project" value="TreeGrafter"/>
</dbReference>
<dbReference type="CDD" id="cd09270">
    <property type="entry name" value="RNase_H2-B"/>
    <property type="match status" value="1"/>
</dbReference>
<organism evidence="9 10">
    <name type="scientific">Sphaerosporella brunnea</name>
    <dbReference type="NCBI Taxonomy" id="1250544"/>
    <lineage>
        <taxon>Eukaryota</taxon>
        <taxon>Fungi</taxon>
        <taxon>Dikarya</taxon>
        <taxon>Ascomycota</taxon>
        <taxon>Pezizomycotina</taxon>
        <taxon>Pezizomycetes</taxon>
        <taxon>Pezizales</taxon>
        <taxon>Pyronemataceae</taxon>
        <taxon>Sphaerosporella</taxon>
    </lineage>
</organism>
<protein>
    <recommendedName>
        <fullName evidence="2">Ribonuclease H2 subunit B</fullName>
    </recommendedName>
    <alternativeName>
        <fullName evidence="5">Ribonuclease HI subunit B</fullName>
    </alternativeName>
</protein>
<proteinExistence type="predicted"/>
<evidence type="ECO:0000256" key="3">
    <source>
        <dbReference type="ARBA" id="ARBA00023242"/>
    </source>
</evidence>
<keyword evidence="3" id="KW-0539">Nucleus</keyword>
<evidence type="ECO:0000259" key="7">
    <source>
        <dbReference type="Pfam" id="PF09468"/>
    </source>
</evidence>
<evidence type="ECO:0000313" key="10">
    <source>
        <dbReference type="Proteomes" id="UP000326924"/>
    </source>
</evidence>
<dbReference type="Pfam" id="PF17745">
    <property type="entry name" value="Ydr279_N"/>
    <property type="match status" value="1"/>
</dbReference>
<feature type="region of interest" description="Disordered" evidence="6">
    <location>
        <begin position="311"/>
        <end position="344"/>
    </location>
</feature>
<dbReference type="Gene3D" id="1.10.20.120">
    <property type="match status" value="1"/>
</dbReference>
<evidence type="ECO:0000256" key="1">
    <source>
        <dbReference type="ARBA" id="ARBA00004123"/>
    </source>
</evidence>
<feature type="region of interest" description="Disordered" evidence="6">
    <location>
        <begin position="9"/>
        <end position="31"/>
    </location>
</feature>
<feature type="domain" description="Ribonuclease H2 subunit B wHTH" evidence="7">
    <location>
        <begin position="100"/>
        <end position="268"/>
    </location>
</feature>
<reference evidence="9 10" key="1">
    <citation type="submission" date="2019-09" db="EMBL/GenBank/DDBJ databases">
        <title>Draft genome of the ectomycorrhizal ascomycete Sphaerosporella brunnea.</title>
        <authorList>
            <consortium name="DOE Joint Genome Institute"/>
            <person name="Benucci G.M."/>
            <person name="Marozzi G."/>
            <person name="Antonielli L."/>
            <person name="Sanchez S."/>
            <person name="Marco P."/>
            <person name="Wang X."/>
            <person name="Falini L.B."/>
            <person name="Barry K."/>
            <person name="Haridas S."/>
            <person name="Lipzen A."/>
            <person name="Labutti K."/>
            <person name="Grigoriev I.V."/>
            <person name="Murat C."/>
            <person name="Martin F."/>
            <person name="Albertini E."/>
            <person name="Donnini D."/>
            <person name="Bonito G."/>
        </authorList>
    </citation>
    <scope>NUCLEOTIDE SEQUENCE [LARGE SCALE GENOMIC DNA]</scope>
    <source>
        <strain evidence="9 10">Sb_GMNB300</strain>
    </source>
</reference>
<dbReference type="Proteomes" id="UP000326924">
    <property type="component" value="Unassembled WGS sequence"/>
</dbReference>
<dbReference type="EMBL" id="VXIS01000029">
    <property type="protein sequence ID" value="KAA8912022.1"/>
    <property type="molecule type" value="Genomic_DNA"/>
</dbReference>
<dbReference type="Gene3D" id="2.20.25.530">
    <property type="match status" value="1"/>
</dbReference>
<feature type="compositionally biased region" description="Basic and acidic residues" evidence="6">
    <location>
        <begin position="311"/>
        <end position="330"/>
    </location>
</feature>